<protein>
    <submittedName>
        <fullName evidence="1">Uncharacterized protein</fullName>
    </submittedName>
</protein>
<accession>A0A645G5D8</accession>
<reference evidence="1" key="1">
    <citation type="submission" date="2019-08" db="EMBL/GenBank/DDBJ databases">
        <authorList>
            <person name="Kucharzyk K."/>
            <person name="Murdoch R.W."/>
            <person name="Higgins S."/>
            <person name="Loffler F."/>
        </authorList>
    </citation>
    <scope>NUCLEOTIDE SEQUENCE</scope>
</reference>
<evidence type="ECO:0000313" key="1">
    <source>
        <dbReference type="EMBL" id="MPN21172.1"/>
    </source>
</evidence>
<sequence>MDYLEAGTIIKISPETWFAAYLSQQQSRIYFDFQTMGCGAETCNRAMRRNRERMYFTDTLTSSKARAKNDVYRACEAAYGCGVSFLAPDILKSHPQRFLVSSNRVLLVPLDKACTLITE</sequence>
<dbReference type="AlphaFoldDB" id="A0A645G5D8"/>
<dbReference type="Gene3D" id="1.10.150.870">
    <property type="match status" value="1"/>
</dbReference>
<proteinExistence type="predicted"/>
<gene>
    <name evidence="1" type="ORF">SDC9_168551</name>
</gene>
<name>A0A645G5D8_9ZZZZ</name>
<dbReference type="EMBL" id="VSSQ01069089">
    <property type="protein sequence ID" value="MPN21172.1"/>
    <property type="molecule type" value="Genomic_DNA"/>
</dbReference>
<comment type="caution">
    <text evidence="1">The sequence shown here is derived from an EMBL/GenBank/DDBJ whole genome shotgun (WGS) entry which is preliminary data.</text>
</comment>
<organism evidence="1">
    <name type="scientific">bioreactor metagenome</name>
    <dbReference type="NCBI Taxonomy" id="1076179"/>
    <lineage>
        <taxon>unclassified sequences</taxon>
        <taxon>metagenomes</taxon>
        <taxon>ecological metagenomes</taxon>
    </lineage>
</organism>